<dbReference type="AlphaFoldDB" id="A0ABD1HV55"/>
<reference evidence="2 3" key="1">
    <citation type="submission" date="2024-06" db="EMBL/GenBank/DDBJ databases">
        <title>A chromosome level genome sequence of Diviner's sage (Salvia divinorum).</title>
        <authorList>
            <person name="Ford S.A."/>
            <person name="Ro D.-K."/>
            <person name="Ness R.W."/>
            <person name="Phillips M.A."/>
        </authorList>
    </citation>
    <scope>NUCLEOTIDE SEQUENCE [LARGE SCALE GENOMIC DNA]</scope>
    <source>
        <strain evidence="2">SAF-2024a</strain>
        <tissue evidence="2">Leaf</tissue>
    </source>
</reference>
<dbReference type="PANTHER" id="PTHR15629">
    <property type="entry name" value="SH3YL1 PROTEIN"/>
    <property type="match status" value="1"/>
</dbReference>
<dbReference type="Pfam" id="PF04366">
    <property type="entry name" value="Ysc84"/>
    <property type="match status" value="1"/>
</dbReference>
<gene>
    <name evidence="2" type="ORF">AAHA92_10582</name>
</gene>
<proteinExistence type="predicted"/>
<evidence type="ECO:0000313" key="3">
    <source>
        <dbReference type="Proteomes" id="UP001567538"/>
    </source>
</evidence>
<name>A0ABD1HV55_SALDI</name>
<comment type="caution">
    <text evidence="2">The sequence shown here is derived from an EMBL/GenBank/DDBJ whole genome shotgun (WGS) entry which is preliminary data.</text>
</comment>
<evidence type="ECO:0000259" key="1">
    <source>
        <dbReference type="Pfam" id="PF04366"/>
    </source>
</evidence>
<dbReference type="Proteomes" id="UP001567538">
    <property type="component" value="Unassembled WGS sequence"/>
</dbReference>
<dbReference type="InterPro" id="IPR007461">
    <property type="entry name" value="Ysc84_actin-binding"/>
</dbReference>
<dbReference type="PANTHER" id="PTHR15629:SF43">
    <property type="entry name" value="RING_FYVE_PHD-TYPE ZINC FINGER FAMILY PROTEIN"/>
    <property type="match status" value="1"/>
</dbReference>
<evidence type="ECO:0000313" key="2">
    <source>
        <dbReference type="EMBL" id="KAL1560365.1"/>
    </source>
</evidence>
<protein>
    <recommendedName>
        <fullName evidence="1">Ysc84 actin-binding domain-containing protein</fullName>
    </recommendedName>
</protein>
<keyword evidence="3" id="KW-1185">Reference proteome</keyword>
<organism evidence="2 3">
    <name type="scientific">Salvia divinorum</name>
    <name type="common">Maria pastora</name>
    <name type="synonym">Diviner's sage</name>
    <dbReference type="NCBI Taxonomy" id="28513"/>
    <lineage>
        <taxon>Eukaryota</taxon>
        <taxon>Viridiplantae</taxon>
        <taxon>Streptophyta</taxon>
        <taxon>Embryophyta</taxon>
        <taxon>Tracheophyta</taxon>
        <taxon>Spermatophyta</taxon>
        <taxon>Magnoliopsida</taxon>
        <taxon>eudicotyledons</taxon>
        <taxon>Gunneridae</taxon>
        <taxon>Pentapetalae</taxon>
        <taxon>asterids</taxon>
        <taxon>lamiids</taxon>
        <taxon>Lamiales</taxon>
        <taxon>Lamiaceae</taxon>
        <taxon>Nepetoideae</taxon>
        <taxon>Mentheae</taxon>
        <taxon>Salviinae</taxon>
        <taxon>Salvia</taxon>
        <taxon>Salvia subgen. Calosphace</taxon>
    </lineage>
</organism>
<dbReference type="InterPro" id="IPR051702">
    <property type="entry name" value="SH3_domain_YSC84-like"/>
</dbReference>
<sequence length="82" mass="8510">MRQEEIVLRSFDAVKTFCSDAHVSIGAGASGAVGIIGRTAEDGLRGGDGGCAACYTYSSTKGAFIGCSLEGSVVTREFQILW</sequence>
<dbReference type="EMBL" id="JBEAFC010000004">
    <property type="protein sequence ID" value="KAL1560365.1"/>
    <property type="molecule type" value="Genomic_DNA"/>
</dbReference>
<feature type="domain" description="Ysc84 actin-binding" evidence="1">
    <location>
        <begin position="6"/>
        <end position="76"/>
    </location>
</feature>
<accession>A0ABD1HV55</accession>